<dbReference type="Proteomes" id="UP001157502">
    <property type="component" value="Chromosome 9"/>
</dbReference>
<reference evidence="1" key="1">
    <citation type="submission" date="2021-05" db="EMBL/GenBank/DDBJ databases">
        <authorList>
            <person name="Pan Q."/>
            <person name="Jouanno E."/>
            <person name="Zahm M."/>
            <person name="Klopp C."/>
            <person name="Cabau C."/>
            <person name="Louis A."/>
            <person name="Berthelot C."/>
            <person name="Parey E."/>
            <person name="Roest Crollius H."/>
            <person name="Montfort J."/>
            <person name="Robinson-Rechavi M."/>
            <person name="Bouchez O."/>
            <person name="Lampietro C."/>
            <person name="Lopez Roques C."/>
            <person name="Donnadieu C."/>
            <person name="Postlethwait J."/>
            <person name="Bobe J."/>
            <person name="Dillon D."/>
            <person name="Chandos A."/>
            <person name="von Hippel F."/>
            <person name="Guiguen Y."/>
        </authorList>
    </citation>
    <scope>NUCLEOTIDE SEQUENCE</scope>
    <source>
        <strain evidence="1">YG-Jan2019</strain>
    </source>
</reference>
<accession>A0ACC2GUD5</accession>
<gene>
    <name evidence="1" type="ORF">DPEC_G00115390</name>
</gene>
<dbReference type="EMBL" id="CM055736">
    <property type="protein sequence ID" value="KAJ8007232.1"/>
    <property type="molecule type" value="Genomic_DNA"/>
</dbReference>
<evidence type="ECO:0000313" key="1">
    <source>
        <dbReference type="EMBL" id="KAJ8007232.1"/>
    </source>
</evidence>
<organism evidence="1 2">
    <name type="scientific">Dallia pectoralis</name>
    <name type="common">Alaska blackfish</name>
    <dbReference type="NCBI Taxonomy" id="75939"/>
    <lineage>
        <taxon>Eukaryota</taxon>
        <taxon>Metazoa</taxon>
        <taxon>Chordata</taxon>
        <taxon>Craniata</taxon>
        <taxon>Vertebrata</taxon>
        <taxon>Euteleostomi</taxon>
        <taxon>Actinopterygii</taxon>
        <taxon>Neopterygii</taxon>
        <taxon>Teleostei</taxon>
        <taxon>Protacanthopterygii</taxon>
        <taxon>Esociformes</taxon>
        <taxon>Umbridae</taxon>
        <taxon>Dallia</taxon>
    </lineage>
</organism>
<name>A0ACC2GUD5_DALPE</name>
<evidence type="ECO:0000313" key="2">
    <source>
        <dbReference type="Proteomes" id="UP001157502"/>
    </source>
</evidence>
<keyword evidence="2" id="KW-1185">Reference proteome</keyword>
<proteinExistence type="predicted"/>
<comment type="caution">
    <text evidence="1">The sequence shown here is derived from an EMBL/GenBank/DDBJ whole genome shotgun (WGS) entry which is preliminary data.</text>
</comment>
<protein>
    <submittedName>
        <fullName evidence="1">Uncharacterized protein</fullName>
    </submittedName>
</protein>
<sequence length="176" mass="20329">MDAKVECEVLKSCYSRRSGKLSKCRLRKLLSLSPGQEGLKMWRANVVKATLRKYTRCEQKRRLIAKLVNQQQHACSENREMLSGTEAGVVRDALPVCAMAPENTTQYLMDIVYDDMLIDTSSRTTTSYEGLRRNLTKVLRLLKPTNQATQRTPPVSRGRSRSQRRFLWWPDYLCLL</sequence>